<dbReference type="InterPro" id="IPR002762">
    <property type="entry name" value="CbiX-like"/>
</dbReference>
<dbReference type="InterPro" id="IPR050963">
    <property type="entry name" value="Sirohydro_Cobaltochel/CbiX"/>
</dbReference>
<reference evidence="3" key="1">
    <citation type="submission" date="2022-04" db="EMBL/GenBank/DDBJ databases">
        <authorList>
            <person name="Criscuolo A."/>
        </authorList>
    </citation>
    <scope>NUCLEOTIDE SEQUENCE</scope>
    <source>
        <strain evidence="3">CIP111895</strain>
    </source>
</reference>
<evidence type="ECO:0000313" key="3">
    <source>
        <dbReference type="EMBL" id="CAH2715195.1"/>
    </source>
</evidence>
<keyword evidence="1" id="KW-0479">Metal-binding</keyword>
<keyword evidence="2 3" id="KW-0456">Lyase</keyword>
<protein>
    <submittedName>
        <fullName evidence="3">Sirohydrochlorin ferrochelatase</fullName>
        <ecNumber evidence="3">4.99.1.4</ecNumber>
    </submittedName>
</protein>
<sequence>MRAERGIGLKAILYISHGTRSAKGTEEVNVFIQRVKRRIDVPIQEISFLELNEPLIEEGFKRCVAKGATEITVVPLFLLAAGHIKQDIPRTLWSLQARYPAIQVNVMEPFGVQGGILDAVAELIRKTLVNVFPQDRLLIVGRGSSDSGIQSDFAEIAGGIRDRLGIEHVSVSFLAAAEPRLREGLEIISEKADGRVIVVPYLLFSGLLIAEVNQEVLKRQKQGQQIHFTAPLSGQQIIEDIVIERATSREVVAEF</sequence>
<dbReference type="SUPFAM" id="SSF53800">
    <property type="entry name" value="Chelatase"/>
    <property type="match status" value="1"/>
</dbReference>
<accession>A0ABN8KRW1</accession>
<name>A0ABN8KRW1_9BACI</name>
<evidence type="ECO:0000256" key="2">
    <source>
        <dbReference type="ARBA" id="ARBA00023239"/>
    </source>
</evidence>
<dbReference type="CDD" id="cd03416">
    <property type="entry name" value="CbiX_SirB_N"/>
    <property type="match status" value="1"/>
</dbReference>
<evidence type="ECO:0000313" key="4">
    <source>
        <dbReference type="Proteomes" id="UP000838308"/>
    </source>
</evidence>
<dbReference type="PANTHER" id="PTHR33542:SF3">
    <property type="entry name" value="SIROHYDROCHLORIN FERROCHELATASE, CHLOROPLASTIC"/>
    <property type="match status" value="1"/>
</dbReference>
<dbReference type="EMBL" id="CALBWS010000014">
    <property type="protein sequence ID" value="CAH2715195.1"/>
    <property type="molecule type" value="Genomic_DNA"/>
</dbReference>
<evidence type="ECO:0000256" key="1">
    <source>
        <dbReference type="ARBA" id="ARBA00022723"/>
    </source>
</evidence>
<gene>
    <name evidence="3" type="primary">sirB</name>
    <name evidence="3" type="ORF">BACCIP111895_02379</name>
</gene>
<dbReference type="CDD" id="cd03414">
    <property type="entry name" value="CbiX_SirB_C"/>
    <property type="match status" value="1"/>
</dbReference>
<dbReference type="Pfam" id="PF01903">
    <property type="entry name" value="CbiX"/>
    <property type="match status" value="2"/>
</dbReference>
<dbReference type="Gene3D" id="3.40.50.1400">
    <property type="match status" value="2"/>
</dbReference>
<keyword evidence="4" id="KW-1185">Reference proteome</keyword>
<proteinExistence type="predicted"/>
<organism evidence="3 4">
    <name type="scientific">Neobacillus rhizosphaerae</name>
    <dbReference type="NCBI Taxonomy" id="2880965"/>
    <lineage>
        <taxon>Bacteria</taxon>
        <taxon>Bacillati</taxon>
        <taxon>Bacillota</taxon>
        <taxon>Bacilli</taxon>
        <taxon>Bacillales</taxon>
        <taxon>Bacillaceae</taxon>
        <taxon>Neobacillus</taxon>
    </lineage>
</organism>
<comment type="caution">
    <text evidence="3">The sequence shown here is derived from an EMBL/GenBank/DDBJ whole genome shotgun (WGS) entry which is preliminary data.</text>
</comment>
<dbReference type="PANTHER" id="PTHR33542">
    <property type="entry name" value="SIROHYDROCHLORIN FERROCHELATASE, CHLOROPLASTIC"/>
    <property type="match status" value="1"/>
</dbReference>
<dbReference type="EC" id="4.99.1.4" evidence="3"/>
<dbReference type="GO" id="GO:0051266">
    <property type="term" value="F:sirohydrochlorin ferrochelatase activity"/>
    <property type="evidence" value="ECO:0007669"/>
    <property type="project" value="UniProtKB-EC"/>
</dbReference>
<dbReference type="Proteomes" id="UP000838308">
    <property type="component" value="Unassembled WGS sequence"/>
</dbReference>